<protein>
    <recommendedName>
        <fullName evidence="3">Transcriptional regulator</fullName>
    </recommendedName>
</protein>
<comment type="caution">
    <text evidence="1">The sequence shown here is derived from an EMBL/GenBank/DDBJ whole genome shotgun (WGS) entry which is preliminary data.</text>
</comment>
<reference evidence="1 2" key="1">
    <citation type="submission" date="2023-12" db="EMBL/GenBank/DDBJ databases">
        <title>Chromobacterium sp. strain TRC.1.1.SA producing antimicrobial pigment.</title>
        <authorList>
            <person name="Verma N."/>
            <person name="Choksket S."/>
            <person name="Pinnaka A.K."/>
            <person name="Korpole S."/>
        </authorList>
    </citation>
    <scope>NUCLEOTIDE SEQUENCE [LARGE SCALE GENOMIC DNA]</scope>
    <source>
        <strain evidence="1 2">TRC1.1.SA</strain>
    </source>
</reference>
<keyword evidence="2" id="KW-1185">Reference proteome</keyword>
<dbReference type="RefSeq" id="WP_046158237.1">
    <property type="nucleotide sequence ID" value="NZ_JAYFSJ010000026.1"/>
</dbReference>
<dbReference type="Proteomes" id="UP001405405">
    <property type="component" value="Unassembled WGS sequence"/>
</dbReference>
<proteinExistence type="predicted"/>
<evidence type="ECO:0008006" key="3">
    <source>
        <dbReference type="Google" id="ProtNLM"/>
    </source>
</evidence>
<evidence type="ECO:0000313" key="2">
    <source>
        <dbReference type="Proteomes" id="UP001405405"/>
    </source>
</evidence>
<gene>
    <name evidence="1" type="ORF">VA599_23580</name>
</gene>
<organism evidence="1 2">
    <name type="scientific">Chromobacterium indicum</name>
    <dbReference type="NCBI Taxonomy" id="3110228"/>
    <lineage>
        <taxon>Bacteria</taxon>
        <taxon>Pseudomonadati</taxon>
        <taxon>Pseudomonadota</taxon>
        <taxon>Betaproteobacteria</taxon>
        <taxon>Neisseriales</taxon>
        <taxon>Chromobacteriaceae</taxon>
        <taxon>Chromobacterium</taxon>
    </lineage>
</organism>
<evidence type="ECO:0000313" key="1">
    <source>
        <dbReference type="EMBL" id="MEN7433730.1"/>
    </source>
</evidence>
<accession>A0ABV0CRD7</accession>
<dbReference type="EMBL" id="JAYFSJ010000026">
    <property type="protein sequence ID" value="MEN7433730.1"/>
    <property type="molecule type" value="Genomic_DNA"/>
</dbReference>
<sequence>MKHYNPVATFPCRPDDLYRALCFGDVQTLANELDVTPQKIERWRRGRDPVPKLVYLYLINRTGTTLGKQYGPFRDFQLSDRADALVCPGTGTRINYAELPLLAEYRRAHRLAQQQAELIEKLMKERDYYRHNCHQDARYGMLLSGIFNHRDKG</sequence>
<name>A0ABV0CRD7_9NEIS</name>